<keyword evidence="1" id="KW-0732">Signal</keyword>
<protein>
    <recommendedName>
        <fullName evidence="4">Alpha/beta hydrolase</fullName>
    </recommendedName>
</protein>
<keyword evidence="3" id="KW-1185">Reference proteome</keyword>
<dbReference type="SUPFAM" id="SSF53474">
    <property type="entry name" value="alpha/beta-Hydrolases"/>
    <property type="match status" value="1"/>
</dbReference>
<evidence type="ECO:0000313" key="3">
    <source>
        <dbReference type="Proteomes" id="UP001499884"/>
    </source>
</evidence>
<dbReference type="InterPro" id="IPR029058">
    <property type="entry name" value="AB_hydrolase_fold"/>
</dbReference>
<dbReference type="EMBL" id="BAABEP010000009">
    <property type="protein sequence ID" value="GAA3722403.1"/>
    <property type="molecule type" value="Genomic_DNA"/>
</dbReference>
<comment type="caution">
    <text evidence="2">The sequence shown here is derived from an EMBL/GenBank/DDBJ whole genome shotgun (WGS) entry which is preliminary data.</text>
</comment>
<organism evidence="2 3">
    <name type="scientific">Streptomyces tremellae</name>
    <dbReference type="NCBI Taxonomy" id="1124239"/>
    <lineage>
        <taxon>Bacteria</taxon>
        <taxon>Bacillati</taxon>
        <taxon>Actinomycetota</taxon>
        <taxon>Actinomycetes</taxon>
        <taxon>Kitasatosporales</taxon>
        <taxon>Streptomycetaceae</taxon>
        <taxon>Streptomyces</taxon>
    </lineage>
</organism>
<dbReference type="Proteomes" id="UP001499884">
    <property type="component" value="Unassembled WGS sequence"/>
</dbReference>
<proteinExistence type="predicted"/>
<sequence length="479" mass="50423">MTAHDVRHVRRRARRFVLAAVAACALLVAPLLVSSAQAVPAAPAAAKAVPYTTSTVLLGREQVIGALYRPTSPDPHESTALFLTHENDDFIGSVPCVQLAQRGFTVLCVKSQYADQAAADWDQLALDTSASVSYLRGLPGVRKVVLVGWSGGGAIMSYYQNVAQNGLAACQAAARLDPCGDDLAHLPPADGVVLLDAIPGIAFSDLTALDASVVNERDLRARDASRDMFAPRNGYAATGSSHYGAAFTGRYLAGQARREAGLVAQAEKLRAQVARGAGQYSDDTPMPVGRDGARLWEADTSLLAHTRGRYPVISPQHPDGGAPQVVRSLRVPTADPAGNAAWDASKSGFTADSFLSVAAIRAPAPRLTADSISGIDWSSTNTATVSNVRGIASPLLIMSMTGHYWLVPSEMYYDNATRARDKTLVFVKGASHGFTPCTACASTPGEFGDTVSETFTYVAHWLTDRFGGRGAAAPGGVPR</sequence>
<gene>
    <name evidence="2" type="ORF">GCM10023082_20290</name>
</gene>
<name>A0ABP7EQS0_9ACTN</name>
<dbReference type="Gene3D" id="3.40.50.1820">
    <property type="entry name" value="alpha/beta hydrolase"/>
    <property type="match status" value="1"/>
</dbReference>
<feature type="chain" id="PRO_5046455638" description="Alpha/beta hydrolase" evidence="1">
    <location>
        <begin position="39"/>
        <end position="479"/>
    </location>
</feature>
<reference evidence="3" key="1">
    <citation type="journal article" date="2019" name="Int. J. Syst. Evol. Microbiol.">
        <title>The Global Catalogue of Microorganisms (GCM) 10K type strain sequencing project: providing services to taxonomists for standard genome sequencing and annotation.</title>
        <authorList>
            <consortium name="The Broad Institute Genomics Platform"/>
            <consortium name="The Broad Institute Genome Sequencing Center for Infectious Disease"/>
            <person name="Wu L."/>
            <person name="Ma J."/>
        </authorList>
    </citation>
    <scope>NUCLEOTIDE SEQUENCE [LARGE SCALE GENOMIC DNA]</scope>
    <source>
        <strain evidence="3">JCM 30846</strain>
    </source>
</reference>
<feature type="signal peptide" evidence="1">
    <location>
        <begin position="1"/>
        <end position="38"/>
    </location>
</feature>
<accession>A0ABP7EQS0</accession>
<evidence type="ECO:0008006" key="4">
    <source>
        <dbReference type="Google" id="ProtNLM"/>
    </source>
</evidence>
<evidence type="ECO:0000313" key="2">
    <source>
        <dbReference type="EMBL" id="GAA3722403.1"/>
    </source>
</evidence>
<evidence type="ECO:0000256" key="1">
    <source>
        <dbReference type="SAM" id="SignalP"/>
    </source>
</evidence>
<dbReference type="RefSeq" id="WP_345644171.1">
    <property type="nucleotide sequence ID" value="NZ_BAABEP010000009.1"/>
</dbReference>